<dbReference type="RefSeq" id="XP_020064291.1">
    <property type="nucleotide sequence ID" value="XM_020209909.1"/>
</dbReference>
<organism evidence="2 3">
    <name type="scientific">Suhomyces tanzawaensis NRRL Y-17324</name>
    <dbReference type="NCBI Taxonomy" id="984487"/>
    <lineage>
        <taxon>Eukaryota</taxon>
        <taxon>Fungi</taxon>
        <taxon>Dikarya</taxon>
        <taxon>Ascomycota</taxon>
        <taxon>Saccharomycotina</taxon>
        <taxon>Pichiomycetes</taxon>
        <taxon>Debaryomycetaceae</taxon>
        <taxon>Suhomyces</taxon>
    </lineage>
</organism>
<evidence type="ECO:0000313" key="3">
    <source>
        <dbReference type="Proteomes" id="UP000094285"/>
    </source>
</evidence>
<sequence length="104" mass="12249">MQISQAREARLSELNNQMWQAGVTGMLRGSIFALVSGVFFNYKYNHGHNVRFFNTPYKVWWFISCNVVGIIFTTDIAKHKISQQVAVEDEIRRNEYLQNEVYRK</sequence>
<keyword evidence="1" id="KW-0812">Transmembrane</keyword>
<dbReference type="EMBL" id="KV453912">
    <property type="protein sequence ID" value="ODV79169.1"/>
    <property type="molecule type" value="Genomic_DNA"/>
</dbReference>
<dbReference type="GeneID" id="30984045"/>
<gene>
    <name evidence="2" type="ORF">CANTADRAFT_51151</name>
</gene>
<feature type="transmembrane region" description="Helical" evidence="1">
    <location>
        <begin position="59"/>
        <end position="77"/>
    </location>
</feature>
<dbReference type="Proteomes" id="UP000094285">
    <property type="component" value="Unassembled WGS sequence"/>
</dbReference>
<evidence type="ECO:0000313" key="2">
    <source>
        <dbReference type="EMBL" id="ODV79169.1"/>
    </source>
</evidence>
<name>A0A1E4SI28_9ASCO</name>
<reference evidence="3" key="1">
    <citation type="submission" date="2016-05" db="EMBL/GenBank/DDBJ databases">
        <title>Comparative genomics of biotechnologically important yeasts.</title>
        <authorList>
            <consortium name="DOE Joint Genome Institute"/>
            <person name="Riley R."/>
            <person name="Haridas S."/>
            <person name="Wolfe K.H."/>
            <person name="Lopes M.R."/>
            <person name="Hittinger C.T."/>
            <person name="Goker M."/>
            <person name="Salamov A."/>
            <person name="Wisecaver J."/>
            <person name="Long T.M."/>
            <person name="Aerts A.L."/>
            <person name="Barry K."/>
            <person name="Choi C."/>
            <person name="Clum A."/>
            <person name="Coughlan A.Y."/>
            <person name="Deshpande S."/>
            <person name="Douglass A.P."/>
            <person name="Hanson S.J."/>
            <person name="Klenk H.-P."/>
            <person name="Labutti K."/>
            <person name="Lapidus A."/>
            <person name="Lindquist E."/>
            <person name="Lipzen A."/>
            <person name="Meier-Kolthoff J.P."/>
            <person name="Ohm R.A."/>
            <person name="Otillar R.P."/>
            <person name="Pangilinan J."/>
            <person name="Peng Y."/>
            <person name="Rokas A."/>
            <person name="Rosa C.A."/>
            <person name="Scheuner C."/>
            <person name="Sibirny A.A."/>
            <person name="Slot J.C."/>
            <person name="Stielow J.B."/>
            <person name="Sun H."/>
            <person name="Kurtzman C.P."/>
            <person name="Blackwell M."/>
            <person name="Grigoriev I.V."/>
            <person name="Jeffries T.W."/>
        </authorList>
    </citation>
    <scope>NUCLEOTIDE SEQUENCE [LARGE SCALE GENOMIC DNA]</scope>
    <source>
        <strain evidence="3">NRRL Y-17324</strain>
    </source>
</reference>
<dbReference type="AlphaFoldDB" id="A0A1E4SI28"/>
<keyword evidence="1" id="KW-0472">Membrane</keyword>
<protein>
    <submittedName>
        <fullName evidence="2">Uncharacterized protein</fullName>
    </submittedName>
</protein>
<keyword evidence="3" id="KW-1185">Reference proteome</keyword>
<accession>A0A1E4SI28</accession>
<keyword evidence="1" id="KW-1133">Transmembrane helix</keyword>
<proteinExistence type="predicted"/>
<dbReference type="OrthoDB" id="4074036at2759"/>
<feature type="transmembrane region" description="Helical" evidence="1">
    <location>
        <begin position="21"/>
        <end position="39"/>
    </location>
</feature>
<evidence type="ECO:0000256" key="1">
    <source>
        <dbReference type="SAM" id="Phobius"/>
    </source>
</evidence>